<protein>
    <submittedName>
        <fullName evidence="1">Uncharacterized protein</fullName>
    </submittedName>
</protein>
<dbReference type="AlphaFoldDB" id="A0A212I722"/>
<accession>A0A212I722</accession>
<proteinExistence type="predicted"/>
<evidence type="ECO:0000313" key="1">
    <source>
        <dbReference type="EMBL" id="SBV62614.1"/>
    </source>
</evidence>
<name>A0A212I722_9ENTR</name>
<gene>
    <name evidence="1" type="ORF">KL86CIT2_250029</name>
</gene>
<reference evidence="1" key="1">
    <citation type="submission" date="2016-04" db="EMBL/GenBank/DDBJ databases">
        <authorList>
            <person name="Evans L.H."/>
            <person name="Alamgir A."/>
            <person name="Owens N."/>
            <person name="Weber N.D."/>
            <person name="Virtaneva K."/>
            <person name="Barbian K."/>
            <person name="Babar A."/>
            <person name="Rosenke K."/>
        </authorList>
    </citation>
    <scope>NUCLEOTIDE SEQUENCE</scope>
    <source>
        <strain evidence="1">86-2</strain>
    </source>
</reference>
<sequence>MFTEGVVLWLSTGNNMNETMFLLHDFCELYHKCSFVHQYWTLFLQDHNHS</sequence>
<organism evidence="1">
    <name type="scientific">uncultured Citrobacter sp</name>
    <dbReference type="NCBI Taxonomy" id="200446"/>
    <lineage>
        <taxon>Bacteria</taxon>
        <taxon>Pseudomonadati</taxon>
        <taxon>Pseudomonadota</taxon>
        <taxon>Gammaproteobacteria</taxon>
        <taxon>Enterobacterales</taxon>
        <taxon>Enterobacteriaceae</taxon>
        <taxon>Citrobacter</taxon>
        <taxon>environmental samples</taxon>
    </lineage>
</organism>
<dbReference type="EMBL" id="FLUA01000022">
    <property type="protein sequence ID" value="SBV62614.1"/>
    <property type="molecule type" value="Genomic_DNA"/>
</dbReference>